<evidence type="ECO:0000259" key="1">
    <source>
        <dbReference type="Pfam" id="PF01636"/>
    </source>
</evidence>
<dbReference type="AlphaFoldDB" id="A0A8H6FF58"/>
<dbReference type="Gene3D" id="3.90.1200.10">
    <property type="match status" value="1"/>
</dbReference>
<dbReference type="Pfam" id="PF01636">
    <property type="entry name" value="APH"/>
    <property type="match status" value="1"/>
</dbReference>
<accession>A0A8H6FF58</accession>
<name>A0A8H6FF58_9LECA</name>
<protein>
    <recommendedName>
        <fullName evidence="1">Aminoglycoside phosphotransferase domain-containing protein</fullName>
    </recommendedName>
</protein>
<evidence type="ECO:0000313" key="3">
    <source>
        <dbReference type="Proteomes" id="UP000593566"/>
    </source>
</evidence>
<dbReference type="EMBL" id="JACCJB010000007">
    <property type="protein sequence ID" value="KAF6225603.1"/>
    <property type="molecule type" value="Genomic_DNA"/>
</dbReference>
<dbReference type="InterPro" id="IPR011009">
    <property type="entry name" value="Kinase-like_dom_sf"/>
</dbReference>
<reference evidence="2 3" key="1">
    <citation type="journal article" date="2020" name="Genomics">
        <title>Complete, high-quality genomes from long-read metagenomic sequencing of two wolf lichen thalli reveals enigmatic genome architecture.</title>
        <authorList>
            <person name="McKenzie S.K."/>
            <person name="Walston R.F."/>
            <person name="Allen J.L."/>
        </authorList>
    </citation>
    <scope>NUCLEOTIDE SEQUENCE [LARGE SCALE GENOMIC DNA]</scope>
    <source>
        <strain evidence="2">WasteWater1</strain>
    </source>
</reference>
<sequence>MDFKDAKLAQFRLNNSKIDIYAAQLAKVIHGGVAAETHYWAGSRNVLAVVYDPEAAGVTYIETGFFIGMSPEQASKQLRMLRDFARFYAACWLHPQLIMQNLRENIRATVSNKHTLLESTLPPRFTAIVSCALRELGELFHPHYPQVLTHGDLCPVNLLVSPSTGRVTGIIEWAEVELLPFGLALYGLDVLLGYLGLGGWSYLEIRDELEQNFGNISRTASLMLRGHQKTEYEMQ</sequence>
<dbReference type="Proteomes" id="UP000593566">
    <property type="component" value="Unassembled WGS sequence"/>
</dbReference>
<comment type="caution">
    <text evidence="2">The sequence shown here is derived from an EMBL/GenBank/DDBJ whole genome shotgun (WGS) entry which is preliminary data.</text>
</comment>
<gene>
    <name evidence="2" type="ORF">HO133_009603</name>
</gene>
<dbReference type="GeneID" id="59337998"/>
<dbReference type="SUPFAM" id="SSF56112">
    <property type="entry name" value="Protein kinase-like (PK-like)"/>
    <property type="match status" value="1"/>
</dbReference>
<proteinExistence type="predicted"/>
<keyword evidence="3" id="KW-1185">Reference proteome</keyword>
<feature type="domain" description="Aminoglycoside phosphotransferase" evidence="1">
    <location>
        <begin position="75"/>
        <end position="175"/>
    </location>
</feature>
<dbReference type="InterPro" id="IPR002575">
    <property type="entry name" value="Aminoglycoside_PTrfase"/>
</dbReference>
<dbReference type="RefSeq" id="XP_037154312.1">
    <property type="nucleotide sequence ID" value="XM_037300464.1"/>
</dbReference>
<organism evidence="2 3">
    <name type="scientific">Letharia lupina</name>
    <dbReference type="NCBI Taxonomy" id="560253"/>
    <lineage>
        <taxon>Eukaryota</taxon>
        <taxon>Fungi</taxon>
        <taxon>Dikarya</taxon>
        <taxon>Ascomycota</taxon>
        <taxon>Pezizomycotina</taxon>
        <taxon>Lecanoromycetes</taxon>
        <taxon>OSLEUM clade</taxon>
        <taxon>Lecanoromycetidae</taxon>
        <taxon>Lecanorales</taxon>
        <taxon>Lecanorineae</taxon>
        <taxon>Parmeliaceae</taxon>
        <taxon>Letharia</taxon>
    </lineage>
</organism>
<evidence type="ECO:0000313" key="2">
    <source>
        <dbReference type="EMBL" id="KAF6225603.1"/>
    </source>
</evidence>